<comment type="caution">
    <text evidence="1">The sequence shown here is derived from an EMBL/GenBank/DDBJ whole genome shotgun (WGS) entry which is preliminary data.</text>
</comment>
<dbReference type="AlphaFoldDB" id="A0A8S3JTR6"/>
<organism evidence="1 2">
    <name type="scientific">Rotaria magnacalcarata</name>
    <dbReference type="NCBI Taxonomy" id="392030"/>
    <lineage>
        <taxon>Eukaryota</taxon>
        <taxon>Metazoa</taxon>
        <taxon>Spiralia</taxon>
        <taxon>Gnathifera</taxon>
        <taxon>Rotifera</taxon>
        <taxon>Eurotatoria</taxon>
        <taxon>Bdelloidea</taxon>
        <taxon>Philodinida</taxon>
        <taxon>Philodinidae</taxon>
        <taxon>Rotaria</taxon>
    </lineage>
</organism>
<proteinExistence type="predicted"/>
<evidence type="ECO:0000313" key="1">
    <source>
        <dbReference type="EMBL" id="CAF5221888.1"/>
    </source>
</evidence>
<dbReference type="EMBL" id="CAJOBJ010367642">
    <property type="protein sequence ID" value="CAF5221888.1"/>
    <property type="molecule type" value="Genomic_DNA"/>
</dbReference>
<reference evidence="1" key="1">
    <citation type="submission" date="2021-02" db="EMBL/GenBank/DDBJ databases">
        <authorList>
            <person name="Nowell W R."/>
        </authorList>
    </citation>
    <scope>NUCLEOTIDE SEQUENCE</scope>
</reference>
<feature type="non-terminal residue" evidence="1">
    <location>
        <position position="1"/>
    </location>
</feature>
<evidence type="ECO:0000313" key="2">
    <source>
        <dbReference type="Proteomes" id="UP000681720"/>
    </source>
</evidence>
<dbReference type="Proteomes" id="UP000681720">
    <property type="component" value="Unassembled WGS sequence"/>
</dbReference>
<protein>
    <submittedName>
        <fullName evidence="1">Uncharacterized protein</fullName>
    </submittedName>
</protein>
<sequence>MCTANYLFGSRYQYRLNLDEFNTSTSRVSSNYQPKLLTDVRHQIPIANAFTLIPNTSSPSKLDWTKFTRIDLDESTPNISGATTLRS</sequence>
<name>A0A8S3JTR6_9BILA</name>
<accession>A0A8S3JTR6</accession>
<gene>
    <name evidence="1" type="ORF">GIL414_LOCUS84783</name>
</gene>